<evidence type="ECO:0000313" key="3">
    <source>
        <dbReference type="Proteomes" id="UP000245469"/>
    </source>
</evidence>
<protein>
    <submittedName>
        <fullName evidence="2">Uncharacterized protein</fullName>
    </submittedName>
</protein>
<feature type="compositionally biased region" description="Basic and acidic residues" evidence="1">
    <location>
        <begin position="1"/>
        <end position="11"/>
    </location>
</feature>
<reference evidence="2 3" key="1">
    <citation type="submission" date="2018-03" db="EMBL/GenBank/DDBJ databases">
        <title>Genomic Encyclopedia of Archaeal and Bacterial Type Strains, Phase II (KMG-II): from individual species to whole genera.</title>
        <authorList>
            <person name="Goeker M."/>
        </authorList>
    </citation>
    <scope>NUCLEOTIDE SEQUENCE [LARGE SCALE GENOMIC DNA]</scope>
    <source>
        <strain evidence="2 3">DSM 44889</strain>
    </source>
</reference>
<dbReference type="Proteomes" id="UP000245469">
    <property type="component" value="Unassembled WGS sequence"/>
</dbReference>
<proteinExistence type="predicted"/>
<name>A0A316ACS9_9ACTN</name>
<gene>
    <name evidence="2" type="ORF">BXY45_1368</name>
</gene>
<dbReference type="OrthoDB" id="9797882at2"/>
<dbReference type="AlphaFoldDB" id="A0A316ACS9"/>
<dbReference type="RefSeq" id="WP_146211296.1">
    <property type="nucleotide sequence ID" value="NZ_QGDQ01000036.1"/>
</dbReference>
<organism evidence="2 3">
    <name type="scientific">Quadrisphaera granulorum</name>
    <dbReference type="NCBI Taxonomy" id="317664"/>
    <lineage>
        <taxon>Bacteria</taxon>
        <taxon>Bacillati</taxon>
        <taxon>Actinomycetota</taxon>
        <taxon>Actinomycetes</taxon>
        <taxon>Kineosporiales</taxon>
        <taxon>Kineosporiaceae</taxon>
        <taxon>Quadrisphaera</taxon>
    </lineage>
</organism>
<keyword evidence="3" id="KW-1185">Reference proteome</keyword>
<evidence type="ECO:0000256" key="1">
    <source>
        <dbReference type="SAM" id="MobiDB-lite"/>
    </source>
</evidence>
<accession>A0A316ACS9</accession>
<evidence type="ECO:0000313" key="2">
    <source>
        <dbReference type="EMBL" id="PWJ47577.1"/>
    </source>
</evidence>
<dbReference type="EMBL" id="QGDQ01000036">
    <property type="protein sequence ID" value="PWJ47577.1"/>
    <property type="molecule type" value="Genomic_DNA"/>
</dbReference>
<sequence>MATTDEGHDGDLPTWTPDVTDEQLERGITWPGGLTSVPGTGSVVASAGVWDDLGCVVVLYRGEDGLDHDVHVVPRDRSGRWRSTGASSGTSLRDRHWLDQSLWTGCDGW</sequence>
<feature type="region of interest" description="Disordered" evidence="1">
    <location>
        <begin position="1"/>
        <end position="21"/>
    </location>
</feature>
<comment type="caution">
    <text evidence="2">The sequence shown here is derived from an EMBL/GenBank/DDBJ whole genome shotgun (WGS) entry which is preliminary data.</text>
</comment>